<dbReference type="PRINTS" id="PR01411">
    <property type="entry name" value="CCMFBIOGNSIS"/>
</dbReference>
<accession>X0XD76</accession>
<feature type="transmembrane region" description="Helical" evidence="1">
    <location>
        <begin position="114"/>
        <end position="133"/>
    </location>
</feature>
<feature type="domain" description="Cytochrome c-type biogenesis protein CcmF C-terminal" evidence="2">
    <location>
        <begin position="3"/>
        <end position="238"/>
    </location>
</feature>
<organism evidence="3">
    <name type="scientific">marine sediment metagenome</name>
    <dbReference type="NCBI Taxonomy" id="412755"/>
    <lineage>
        <taxon>unclassified sequences</taxon>
        <taxon>metagenomes</taxon>
        <taxon>ecological metagenomes</taxon>
    </lineage>
</organism>
<gene>
    <name evidence="3" type="ORF">S01H1_66014</name>
</gene>
<feature type="transmembrane region" description="Helical" evidence="1">
    <location>
        <begin position="41"/>
        <end position="64"/>
    </location>
</feature>
<proteinExistence type="predicted"/>
<dbReference type="GO" id="GO:0015232">
    <property type="term" value="F:heme transmembrane transporter activity"/>
    <property type="evidence" value="ECO:0007669"/>
    <property type="project" value="InterPro"/>
</dbReference>
<name>X0XD76_9ZZZZ</name>
<feature type="transmembrane region" description="Helical" evidence="1">
    <location>
        <begin position="6"/>
        <end position="21"/>
    </location>
</feature>
<feature type="non-terminal residue" evidence="3">
    <location>
        <position position="250"/>
    </location>
</feature>
<reference evidence="3" key="1">
    <citation type="journal article" date="2014" name="Front. Microbiol.">
        <title>High frequency of phylogenetically diverse reductive dehalogenase-homologous genes in deep subseafloor sedimentary metagenomes.</title>
        <authorList>
            <person name="Kawai M."/>
            <person name="Futagami T."/>
            <person name="Toyoda A."/>
            <person name="Takaki Y."/>
            <person name="Nishi S."/>
            <person name="Hori S."/>
            <person name="Arai W."/>
            <person name="Tsubouchi T."/>
            <person name="Morono Y."/>
            <person name="Uchiyama I."/>
            <person name="Ito T."/>
            <person name="Fujiyama A."/>
            <person name="Inagaki F."/>
            <person name="Takami H."/>
        </authorList>
    </citation>
    <scope>NUCLEOTIDE SEQUENCE</scope>
    <source>
        <strain evidence="3">Expedition CK06-06</strain>
    </source>
</reference>
<sequence>FFLAFIGVTLFGSLGLLYYRSKELKGEAEMESLVSRESTVLLNNFLLVGAAFVIFLGTVFPAIFEAVRGVRISVGPPFFNQVSGPIFLALILLVGICTLIGWQRVSIKKLIRNSLWPLGAALILLIVLFFLGVREWHALIAFPVCGFVFFTIFYKWFQETRARQQTRAENYLKAFWGLVVTNRPRYGGYIVHIAVILIAIGVIGSSFYEVEKEATLKPGESITVKNYTLTYEGMSRYETQSKSVVTAIIS</sequence>
<keyword evidence="1" id="KW-0812">Transmembrane</keyword>
<dbReference type="GO" id="GO:0017004">
    <property type="term" value="P:cytochrome complex assembly"/>
    <property type="evidence" value="ECO:0007669"/>
    <property type="project" value="InterPro"/>
</dbReference>
<feature type="transmembrane region" description="Helical" evidence="1">
    <location>
        <begin position="84"/>
        <end position="102"/>
    </location>
</feature>
<evidence type="ECO:0000256" key="1">
    <source>
        <dbReference type="SAM" id="Phobius"/>
    </source>
</evidence>
<dbReference type="GO" id="GO:0016020">
    <property type="term" value="C:membrane"/>
    <property type="evidence" value="ECO:0007669"/>
    <property type="project" value="InterPro"/>
</dbReference>
<keyword evidence="1" id="KW-0472">Membrane</keyword>
<evidence type="ECO:0000259" key="2">
    <source>
        <dbReference type="Pfam" id="PF16327"/>
    </source>
</evidence>
<protein>
    <recommendedName>
        <fullName evidence="2">Cytochrome c-type biogenesis protein CcmF C-terminal domain-containing protein</fullName>
    </recommendedName>
</protein>
<dbReference type="AlphaFoldDB" id="X0XD76"/>
<dbReference type="InterPro" id="IPR003568">
    <property type="entry name" value="Cyt_c_biogenesis_CcmF"/>
</dbReference>
<feature type="non-terminal residue" evidence="3">
    <location>
        <position position="1"/>
    </location>
</feature>
<feature type="transmembrane region" description="Helical" evidence="1">
    <location>
        <begin position="139"/>
        <end position="157"/>
    </location>
</feature>
<comment type="caution">
    <text evidence="3">The sequence shown here is derived from an EMBL/GenBank/DDBJ whole genome shotgun (WGS) entry which is preliminary data.</text>
</comment>
<dbReference type="EMBL" id="BARS01043626">
    <property type="protein sequence ID" value="GAG41030.1"/>
    <property type="molecule type" value="Genomic_DNA"/>
</dbReference>
<dbReference type="InterPro" id="IPR032523">
    <property type="entry name" value="CcmF_C"/>
</dbReference>
<evidence type="ECO:0000313" key="3">
    <source>
        <dbReference type="EMBL" id="GAG41030.1"/>
    </source>
</evidence>
<keyword evidence="1" id="KW-1133">Transmembrane helix</keyword>
<dbReference type="Pfam" id="PF16327">
    <property type="entry name" value="CcmF_C"/>
    <property type="match status" value="1"/>
</dbReference>
<feature type="transmembrane region" description="Helical" evidence="1">
    <location>
        <begin position="189"/>
        <end position="208"/>
    </location>
</feature>